<dbReference type="InterPro" id="IPR000326">
    <property type="entry name" value="PAP2/HPO"/>
</dbReference>
<evidence type="ECO:0000313" key="3">
    <source>
        <dbReference type="EMBL" id="SCL17428.1"/>
    </source>
</evidence>
<keyword evidence="1" id="KW-0472">Membrane</keyword>
<dbReference type="EMBL" id="FMHW01000002">
    <property type="protein sequence ID" value="SCL17428.1"/>
    <property type="molecule type" value="Genomic_DNA"/>
</dbReference>
<evidence type="ECO:0000313" key="4">
    <source>
        <dbReference type="Proteomes" id="UP000198959"/>
    </source>
</evidence>
<feature type="transmembrane region" description="Helical" evidence="1">
    <location>
        <begin position="183"/>
        <end position="201"/>
    </location>
</feature>
<accession>A0A1C6RJT7</accession>
<dbReference type="OrthoDB" id="5289372at2"/>
<dbReference type="Gene3D" id="1.20.144.10">
    <property type="entry name" value="Phosphatidic acid phosphatase type 2/haloperoxidase"/>
    <property type="match status" value="1"/>
</dbReference>
<proteinExistence type="predicted"/>
<keyword evidence="1" id="KW-0812">Transmembrane</keyword>
<organism evidence="3 4">
    <name type="scientific">Micromonospora pallida</name>
    <dbReference type="NCBI Taxonomy" id="145854"/>
    <lineage>
        <taxon>Bacteria</taxon>
        <taxon>Bacillati</taxon>
        <taxon>Actinomycetota</taxon>
        <taxon>Actinomycetes</taxon>
        <taxon>Micromonosporales</taxon>
        <taxon>Micromonosporaceae</taxon>
        <taxon>Micromonospora</taxon>
    </lineage>
</organism>
<feature type="domain" description="Phosphatidic acid phosphatase type 2/haloperoxidase" evidence="2">
    <location>
        <begin position="88"/>
        <end position="198"/>
    </location>
</feature>
<evidence type="ECO:0000256" key="1">
    <source>
        <dbReference type="SAM" id="Phobius"/>
    </source>
</evidence>
<dbReference type="SUPFAM" id="SSF48317">
    <property type="entry name" value="Acid phosphatase/Vanadium-dependent haloperoxidase"/>
    <property type="match status" value="1"/>
</dbReference>
<dbReference type="InterPro" id="IPR036938">
    <property type="entry name" value="PAP2/HPO_sf"/>
</dbReference>
<dbReference type="PANTHER" id="PTHR14969">
    <property type="entry name" value="SPHINGOSINE-1-PHOSPHATE PHOSPHOHYDROLASE"/>
    <property type="match status" value="1"/>
</dbReference>
<reference evidence="4" key="1">
    <citation type="submission" date="2016-06" db="EMBL/GenBank/DDBJ databases">
        <authorList>
            <person name="Varghese N."/>
            <person name="Submissions Spin"/>
        </authorList>
    </citation>
    <scope>NUCLEOTIDE SEQUENCE [LARGE SCALE GENOMIC DNA]</scope>
    <source>
        <strain evidence="4">DSM 43817</strain>
    </source>
</reference>
<sequence>MIARPSLPVPLFALAALLALAVPVLTDWAPLDRADHALSEAFRAYGQPRPDLVSALRILTDVAATVPFMAAGLLAAILLAVRCDRPAAVFCATVTVTVPVLWGLAHWLLYNPRPLDGFVVVTSNGFPSGHTSNAVAAALAVVLLTWPRLARTGRLVVVSVATAFALFVSLTRVALLAHWPTDVLGGWLLALTVVPLAAYAARGRIPART</sequence>
<feature type="transmembrane region" description="Helical" evidence="1">
    <location>
        <begin position="88"/>
        <end position="110"/>
    </location>
</feature>
<dbReference type="Proteomes" id="UP000198959">
    <property type="component" value="Unassembled WGS sequence"/>
</dbReference>
<dbReference type="SMART" id="SM00014">
    <property type="entry name" value="acidPPc"/>
    <property type="match status" value="1"/>
</dbReference>
<evidence type="ECO:0000259" key="2">
    <source>
        <dbReference type="SMART" id="SM00014"/>
    </source>
</evidence>
<dbReference type="AlphaFoldDB" id="A0A1C6RJT7"/>
<protein>
    <submittedName>
        <fullName evidence="3">Undecaprenyl-diphosphatase</fullName>
    </submittedName>
</protein>
<gene>
    <name evidence="3" type="ORF">GA0074692_0165</name>
</gene>
<dbReference type="Pfam" id="PF01569">
    <property type="entry name" value="PAP2"/>
    <property type="match status" value="1"/>
</dbReference>
<feature type="transmembrane region" description="Helical" evidence="1">
    <location>
        <begin position="130"/>
        <end position="149"/>
    </location>
</feature>
<dbReference type="PANTHER" id="PTHR14969:SF13">
    <property type="entry name" value="AT30094P"/>
    <property type="match status" value="1"/>
</dbReference>
<feature type="transmembrane region" description="Helical" evidence="1">
    <location>
        <begin position="58"/>
        <end position="81"/>
    </location>
</feature>
<dbReference type="RefSeq" id="WP_091652260.1">
    <property type="nucleotide sequence ID" value="NZ_FMHW01000002.1"/>
</dbReference>
<feature type="transmembrane region" description="Helical" evidence="1">
    <location>
        <begin position="156"/>
        <end position="177"/>
    </location>
</feature>
<keyword evidence="4" id="KW-1185">Reference proteome</keyword>
<keyword evidence="1" id="KW-1133">Transmembrane helix</keyword>
<name>A0A1C6RJT7_9ACTN</name>
<dbReference type="STRING" id="145854.GA0074692_0165"/>